<dbReference type="Pfam" id="PF00096">
    <property type="entry name" value="zf-C2H2"/>
    <property type="match status" value="2"/>
</dbReference>
<dbReference type="Ensembl" id="ENSEBUT00000013030.1">
    <property type="protein sequence ID" value="ENSEBUP00000012453.1"/>
    <property type="gene ID" value="ENSEBUG00000007922.1"/>
</dbReference>
<dbReference type="FunFam" id="3.30.160.60:FF:000450">
    <property type="entry name" value="PR domain zinc finger protein 14"/>
    <property type="match status" value="1"/>
</dbReference>
<evidence type="ECO:0000256" key="7">
    <source>
        <dbReference type="ARBA" id="ARBA00023015"/>
    </source>
</evidence>
<keyword evidence="4" id="KW-0677">Repeat</keyword>
<dbReference type="SMART" id="SM00355">
    <property type="entry name" value="ZnF_C2H2"/>
    <property type="match status" value="5"/>
</dbReference>
<feature type="domain" description="C2H2-type" evidence="12">
    <location>
        <begin position="250"/>
        <end position="278"/>
    </location>
</feature>
<dbReference type="InterPro" id="IPR046341">
    <property type="entry name" value="SET_dom_sf"/>
</dbReference>
<dbReference type="GO" id="GO:0005634">
    <property type="term" value="C:nucleus"/>
    <property type="evidence" value="ECO:0007669"/>
    <property type="project" value="UniProtKB-SubCell"/>
</dbReference>
<dbReference type="Gene3D" id="2.170.270.10">
    <property type="entry name" value="SET domain"/>
    <property type="match status" value="1"/>
</dbReference>
<reference evidence="14" key="2">
    <citation type="submission" date="2025-09" db="UniProtKB">
        <authorList>
            <consortium name="Ensembl"/>
        </authorList>
    </citation>
    <scope>IDENTIFICATION</scope>
</reference>
<reference evidence="14" key="1">
    <citation type="submission" date="2025-08" db="UniProtKB">
        <authorList>
            <consortium name="Ensembl"/>
        </authorList>
    </citation>
    <scope>IDENTIFICATION</scope>
</reference>
<name>A0A8C4QBI3_EPTBU</name>
<evidence type="ECO:0000256" key="6">
    <source>
        <dbReference type="ARBA" id="ARBA00022833"/>
    </source>
</evidence>
<dbReference type="PROSITE" id="PS50157">
    <property type="entry name" value="ZINC_FINGER_C2H2_2"/>
    <property type="match status" value="5"/>
</dbReference>
<dbReference type="GO" id="GO:0006357">
    <property type="term" value="P:regulation of transcription by RNA polymerase II"/>
    <property type="evidence" value="ECO:0007669"/>
    <property type="project" value="TreeGrafter"/>
</dbReference>
<feature type="domain" description="SET" evidence="13">
    <location>
        <begin position="71"/>
        <end position="189"/>
    </location>
</feature>
<evidence type="ECO:0000256" key="11">
    <source>
        <dbReference type="PROSITE-ProRule" id="PRU00042"/>
    </source>
</evidence>
<evidence type="ECO:0000256" key="8">
    <source>
        <dbReference type="ARBA" id="ARBA00023125"/>
    </source>
</evidence>
<dbReference type="AlphaFoldDB" id="A0A8C4QBI3"/>
<protein>
    <submittedName>
        <fullName evidence="14">PR domain containing 14</fullName>
    </submittedName>
</protein>
<keyword evidence="3" id="KW-0479">Metal-binding</keyword>
<comment type="similarity">
    <text evidence="2">Belongs to the krueppel C2H2-type zinc-finger protein family.</text>
</comment>
<dbReference type="GO" id="GO:0000977">
    <property type="term" value="F:RNA polymerase II transcription regulatory region sequence-specific DNA binding"/>
    <property type="evidence" value="ECO:0007669"/>
    <property type="project" value="TreeGrafter"/>
</dbReference>
<keyword evidence="5 11" id="KW-0863">Zinc-finger</keyword>
<dbReference type="InterPro" id="IPR001214">
    <property type="entry name" value="SET_dom"/>
</dbReference>
<evidence type="ECO:0000256" key="5">
    <source>
        <dbReference type="ARBA" id="ARBA00022771"/>
    </source>
</evidence>
<keyword evidence="6" id="KW-0862">Zinc</keyword>
<dbReference type="Proteomes" id="UP000694388">
    <property type="component" value="Unplaced"/>
</dbReference>
<feature type="domain" description="C2H2-type" evidence="12">
    <location>
        <begin position="307"/>
        <end position="334"/>
    </location>
</feature>
<keyword evidence="9" id="KW-0804">Transcription</keyword>
<evidence type="ECO:0000256" key="3">
    <source>
        <dbReference type="ARBA" id="ARBA00022723"/>
    </source>
</evidence>
<dbReference type="OMA" id="AFRGHEY"/>
<evidence type="ECO:0000259" key="13">
    <source>
        <dbReference type="PROSITE" id="PS50280"/>
    </source>
</evidence>
<organism evidence="14 15">
    <name type="scientific">Eptatretus burgeri</name>
    <name type="common">Inshore hagfish</name>
    <dbReference type="NCBI Taxonomy" id="7764"/>
    <lineage>
        <taxon>Eukaryota</taxon>
        <taxon>Metazoa</taxon>
        <taxon>Chordata</taxon>
        <taxon>Craniata</taxon>
        <taxon>Vertebrata</taxon>
        <taxon>Cyclostomata</taxon>
        <taxon>Myxini</taxon>
        <taxon>Myxiniformes</taxon>
        <taxon>Myxinidae</taxon>
        <taxon>Eptatretinae</taxon>
        <taxon>Eptatretus</taxon>
    </lineage>
</organism>
<evidence type="ECO:0000256" key="1">
    <source>
        <dbReference type="ARBA" id="ARBA00004123"/>
    </source>
</evidence>
<dbReference type="PROSITE" id="PS00028">
    <property type="entry name" value="ZINC_FINGER_C2H2_1"/>
    <property type="match status" value="4"/>
</dbReference>
<dbReference type="Gene3D" id="3.30.160.60">
    <property type="entry name" value="Classic Zinc Finger"/>
    <property type="match status" value="4"/>
</dbReference>
<keyword evidence="10" id="KW-0539">Nucleus</keyword>
<evidence type="ECO:0000259" key="12">
    <source>
        <dbReference type="PROSITE" id="PS50157"/>
    </source>
</evidence>
<evidence type="ECO:0000313" key="14">
    <source>
        <dbReference type="Ensembl" id="ENSEBUP00000012453.1"/>
    </source>
</evidence>
<dbReference type="InterPro" id="IPR013087">
    <property type="entry name" value="Znf_C2H2_type"/>
</dbReference>
<keyword evidence="8" id="KW-0238">DNA-binding</keyword>
<accession>A0A8C4QBI3</accession>
<dbReference type="GeneTree" id="ENSGT00940000159454"/>
<proteinExistence type="inferred from homology"/>
<dbReference type="InterPro" id="IPR036236">
    <property type="entry name" value="Znf_C2H2_sf"/>
</dbReference>
<sequence length="410" mass="45245">MPVKLEHSSCILPEGMDRGGTLSVCPLPYTVAAHSAEGGSLRFSAWDLQAVLYGQSTVGFCTSPSGEISALGLCVRTMTTPGLPPRLGIFCCGLGVASGTRFGPFTGRKVAPADLKSNDDNSCMWEIFDGSRLSHFVDGGGAGGNWMALVACARFAQEQNLVSVQVQGCIFYEASHAVPCGVELRVWYGDGYLQFLGIPMALRTLSGETASPGAADGFACERCGRVFAYRYYRDKHLKYTRCVDRGDRKFPCPLCVRSFEKRDRLRVHILHVHEKHRPHKCSICAKSFSQSSSLNKHLRVHSGERPYKCLYCNKAFTASSILRTHVRQHSGEKPFKCASCGKAFASHAAHDSHVRRTHARPPGHTLTSQHGQCFGERFVYFGCSSWSESWMMLKKFVLHFTVFMSHIGVI</sequence>
<dbReference type="FunFam" id="3.30.160.60:FF:000093">
    <property type="entry name" value="zinc finger protein 668 isoform X1"/>
    <property type="match status" value="1"/>
</dbReference>
<evidence type="ECO:0000313" key="15">
    <source>
        <dbReference type="Proteomes" id="UP000694388"/>
    </source>
</evidence>
<keyword evidence="7" id="KW-0805">Transcription regulation</keyword>
<comment type="subcellular location">
    <subcellularLocation>
        <location evidence="1">Nucleus</location>
    </subcellularLocation>
</comment>
<dbReference type="PANTHER" id="PTHR16515">
    <property type="entry name" value="PR DOMAIN ZINC FINGER PROTEIN"/>
    <property type="match status" value="1"/>
</dbReference>
<dbReference type="SUPFAM" id="SSF57667">
    <property type="entry name" value="beta-beta-alpha zinc fingers"/>
    <property type="match status" value="2"/>
</dbReference>
<evidence type="ECO:0000256" key="9">
    <source>
        <dbReference type="ARBA" id="ARBA00023163"/>
    </source>
</evidence>
<evidence type="ECO:0000256" key="4">
    <source>
        <dbReference type="ARBA" id="ARBA00022737"/>
    </source>
</evidence>
<feature type="domain" description="C2H2-type" evidence="12">
    <location>
        <begin position="279"/>
        <end position="306"/>
    </location>
</feature>
<dbReference type="PROSITE" id="PS50280">
    <property type="entry name" value="SET"/>
    <property type="match status" value="1"/>
</dbReference>
<feature type="domain" description="C2H2-type" evidence="12">
    <location>
        <begin position="218"/>
        <end position="249"/>
    </location>
</feature>
<evidence type="ECO:0000256" key="2">
    <source>
        <dbReference type="ARBA" id="ARBA00006991"/>
    </source>
</evidence>
<dbReference type="GO" id="GO:0008270">
    <property type="term" value="F:zinc ion binding"/>
    <property type="evidence" value="ECO:0007669"/>
    <property type="project" value="UniProtKB-KW"/>
</dbReference>
<evidence type="ECO:0000256" key="10">
    <source>
        <dbReference type="ARBA" id="ARBA00023242"/>
    </source>
</evidence>
<dbReference type="Pfam" id="PF21549">
    <property type="entry name" value="PRDM2_PR"/>
    <property type="match status" value="1"/>
</dbReference>
<dbReference type="InterPro" id="IPR050331">
    <property type="entry name" value="Zinc_finger"/>
</dbReference>
<keyword evidence="15" id="KW-1185">Reference proteome</keyword>
<feature type="domain" description="C2H2-type" evidence="12">
    <location>
        <begin position="335"/>
        <end position="363"/>
    </location>
</feature>
<dbReference type="PANTHER" id="PTHR16515:SF19">
    <property type="entry name" value="PR DOMAIN ZINC FINGER PROTEIN 14"/>
    <property type="match status" value="1"/>
</dbReference>